<reference evidence="2 3" key="1">
    <citation type="submission" date="2017-09" db="EMBL/GenBank/DDBJ databases">
        <title>The diverse metabolic capabilities of V. boronicumulans make it an excellent choice for continued studies on novel biodegradation.</title>
        <authorList>
            <person name="Sun S."/>
        </authorList>
    </citation>
    <scope>NUCLEOTIDE SEQUENCE [LARGE SCALE GENOMIC DNA]</scope>
    <source>
        <strain evidence="2 3">J1</strain>
    </source>
</reference>
<dbReference type="InterPro" id="IPR019734">
    <property type="entry name" value="TPR_rpt"/>
</dbReference>
<protein>
    <submittedName>
        <fullName evidence="2">UDP-N-acetylglucosamine-peptide N-acetylglucosaminyltransferase</fullName>
    </submittedName>
</protein>
<organism evidence="2 3">
    <name type="scientific">Variovorax boronicumulans</name>
    <dbReference type="NCBI Taxonomy" id="436515"/>
    <lineage>
        <taxon>Bacteria</taxon>
        <taxon>Pseudomonadati</taxon>
        <taxon>Pseudomonadota</taxon>
        <taxon>Betaproteobacteria</taxon>
        <taxon>Burkholderiales</taxon>
        <taxon>Comamonadaceae</taxon>
        <taxon>Variovorax</taxon>
    </lineage>
</organism>
<keyword evidence="2" id="KW-0328">Glycosyltransferase</keyword>
<keyword evidence="1" id="KW-0802">TPR repeat</keyword>
<proteinExistence type="predicted"/>
<gene>
    <name evidence="2" type="ORF">CKY39_09415</name>
</gene>
<dbReference type="Gene3D" id="1.25.40.10">
    <property type="entry name" value="Tetratricopeptide repeat domain"/>
    <property type="match status" value="1"/>
</dbReference>
<sequence length="124" mass="13240">MILDVISLSRSLVDDAWNNPEKWEANFASAQALLSKALVESPGNVLALTCLGAVLSDQGKHKEAASVLKRAVELGSTDRNTFFNLGVATMNFGSRAKAMSAFRGAEGLQASPLSWPAYFDAQAH</sequence>
<dbReference type="AlphaFoldDB" id="A0A250DH08"/>
<name>A0A250DH08_9BURK</name>
<dbReference type="KEGG" id="vbo:CKY39_09415"/>
<dbReference type="InterPro" id="IPR011990">
    <property type="entry name" value="TPR-like_helical_dom_sf"/>
</dbReference>
<dbReference type="SUPFAM" id="SSF48452">
    <property type="entry name" value="TPR-like"/>
    <property type="match status" value="1"/>
</dbReference>
<evidence type="ECO:0000256" key="1">
    <source>
        <dbReference type="PROSITE-ProRule" id="PRU00339"/>
    </source>
</evidence>
<evidence type="ECO:0000313" key="2">
    <source>
        <dbReference type="EMBL" id="ATA53411.1"/>
    </source>
</evidence>
<dbReference type="Proteomes" id="UP000217154">
    <property type="component" value="Chromosome"/>
</dbReference>
<dbReference type="EMBL" id="CP023284">
    <property type="protein sequence ID" value="ATA53411.1"/>
    <property type="molecule type" value="Genomic_DNA"/>
</dbReference>
<accession>A0A250DH08</accession>
<dbReference type="GO" id="GO:0016757">
    <property type="term" value="F:glycosyltransferase activity"/>
    <property type="evidence" value="ECO:0007669"/>
    <property type="project" value="UniProtKB-KW"/>
</dbReference>
<evidence type="ECO:0000313" key="3">
    <source>
        <dbReference type="Proteomes" id="UP000217154"/>
    </source>
</evidence>
<dbReference type="RefSeq" id="WP_095744244.1">
    <property type="nucleotide sequence ID" value="NZ_CP023284.1"/>
</dbReference>
<feature type="repeat" description="TPR" evidence="1">
    <location>
        <begin position="45"/>
        <end position="78"/>
    </location>
</feature>
<dbReference type="PROSITE" id="PS50005">
    <property type="entry name" value="TPR"/>
    <property type="match status" value="1"/>
</dbReference>
<keyword evidence="2" id="KW-0808">Transferase</keyword>